<evidence type="ECO:0000256" key="6">
    <source>
        <dbReference type="ARBA" id="ARBA00022723"/>
    </source>
</evidence>
<keyword evidence="9 12" id="KW-0408">Iron</keyword>
<keyword evidence="6 12" id="KW-0479">Metal-binding</keyword>
<evidence type="ECO:0000256" key="1">
    <source>
        <dbReference type="ARBA" id="ARBA00001971"/>
    </source>
</evidence>
<evidence type="ECO:0000256" key="12">
    <source>
        <dbReference type="PIRSR" id="PIRSR602401-1"/>
    </source>
</evidence>
<evidence type="ECO:0000256" key="14">
    <source>
        <dbReference type="SAM" id="MobiDB-lite"/>
    </source>
</evidence>
<evidence type="ECO:0000256" key="8">
    <source>
        <dbReference type="ARBA" id="ARBA00023002"/>
    </source>
</evidence>
<evidence type="ECO:0008006" key="17">
    <source>
        <dbReference type="Google" id="ProtNLM"/>
    </source>
</evidence>
<evidence type="ECO:0000256" key="9">
    <source>
        <dbReference type="ARBA" id="ARBA00023004"/>
    </source>
</evidence>
<sequence>MGDLRADKKPKNDEKAQNEVGSVLKGKPSVTEADVADLKYLKMIVMETHRLHPVLPLLIPRECQQTCQIMGYDVPKGSIILINSWTISRDPKYWDDAETFKPERFEDGEIDLKGADYEFTPFGAGRRICPGLALAQASIELILATLLYHFDWELPNGAAPDELDMDEEMGITIRRKKDLYLLPTVRVPLAT</sequence>
<dbReference type="InterPro" id="IPR052306">
    <property type="entry name" value="CYP450_71D"/>
</dbReference>
<feature type="compositionally biased region" description="Basic and acidic residues" evidence="14">
    <location>
        <begin position="1"/>
        <end position="17"/>
    </location>
</feature>
<evidence type="ECO:0000313" key="16">
    <source>
        <dbReference type="Proteomes" id="UP000006038"/>
    </source>
</evidence>
<evidence type="ECO:0000256" key="7">
    <source>
        <dbReference type="ARBA" id="ARBA00022989"/>
    </source>
</evidence>
<dbReference type="GO" id="GO:0020037">
    <property type="term" value="F:heme binding"/>
    <property type="evidence" value="ECO:0007669"/>
    <property type="project" value="InterPro"/>
</dbReference>
<comment type="cofactor">
    <cofactor evidence="1 12">
        <name>heme</name>
        <dbReference type="ChEBI" id="CHEBI:30413"/>
    </cofactor>
</comment>
<keyword evidence="7" id="KW-1133">Transmembrane helix</keyword>
<dbReference type="eggNOG" id="KOG0156">
    <property type="taxonomic scope" value="Eukaryota"/>
</dbReference>
<dbReference type="PANTHER" id="PTHR47953">
    <property type="entry name" value="OS08G0105600 PROTEIN"/>
    <property type="match status" value="1"/>
</dbReference>
<dbReference type="AlphaFoldDB" id="J3LAB6"/>
<dbReference type="InterPro" id="IPR001128">
    <property type="entry name" value="Cyt_P450"/>
</dbReference>
<dbReference type="Pfam" id="PF00067">
    <property type="entry name" value="p450"/>
    <property type="match status" value="1"/>
</dbReference>
<dbReference type="HOGENOM" id="CLU_001570_29_0_1"/>
<keyword evidence="4 12" id="KW-0349">Heme</keyword>
<dbReference type="GO" id="GO:0005506">
    <property type="term" value="F:iron ion binding"/>
    <property type="evidence" value="ECO:0007669"/>
    <property type="project" value="InterPro"/>
</dbReference>
<evidence type="ECO:0000256" key="10">
    <source>
        <dbReference type="ARBA" id="ARBA00023033"/>
    </source>
</evidence>
<feature type="binding site" description="axial binding residue" evidence="12">
    <location>
        <position position="129"/>
    </location>
    <ligand>
        <name>heme</name>
        <dbReference type="ChEBI" id="CHEBI:30413"/>
    </ligand>
    <ligandPart>
        <name>Fe</name>
        <dbReference type="ChEBI" id="CHEBI:18248"/>
    </ligandPart>
</feature>
<dbReference type="SUPFAM" id="SSF48264">
    <property type="entry name" value="Cytochrome P450"/>
    <property type="match status" value="1"/>
</dbReference>
<evidence type="ECO:0000256" key="2">
    <source>
        <dbReference type="ARBA" id="ARBA00004167"/>
    </source>
</evidence>
<proteinExistence type="inferred from homology"/>
<evidence type="ECO:0000256" key="11">
    <source>
        <dbReference type="ARBA" id="ARBA00023136"/>
    </source>
</evidence>
<dbReference type="PRINTS" id="PR00385">
    <property type="entry name" value="P450"/>
</dbReference>
<dbReference type="Gene3D" id="1.10.630.10">
    <property type="entry name" value="Cytochrome P450"/>
    <property type="match status" value="1"/>
</dbReference>
<organism evidence="15">
    <name type="scientific">Oryza brachyantha</name>
    <name type="common">malo sina</name>
    <dbReference type="NCBI Taxonomy" id="4533"/>
    <lineage>
        <taxon>Eukaryota</taxon>
        <taxon>Viridiplantae</taxon>
        <taxon>Streptophyta</taxon>
        <taxon>Embryophyta</taxon>
        <taxon>Tracheophyta</taxon>
        <taxon>Spermatophyta</taxon>
        <taxon>Magnoliopsida</taxon>
        <taxon>Liliopsida</taxon>
        <taxon>Poales</taxon>
        <taxon>Poaceae</taxon>
        <taxon>BOP clade</taxon>
        <taxon>Oryzoideae</taxon>
        <taxon>Oryzeae</taxon>
        <taxon>Oryzinae</taxon>
        <taxon>Oryza</taxon>
    </lineage>
</organism>
<dbReference type="InterPro" id="IPR017972">
    <property type="entry name" value="Cyt_P450_CS"/>
</dbReference>
<protein>
    <recommendedName>
        <fullName evidence="17">Cytochrome P450</fullName>
    </recommendedName>
</protein>
<keyword evidence="16" id="KW-1185">Reference proteome</keyword>
<dbReference type="InterPro" id="IPR036396">
    <property type="entry name" value="Cyt_P450_sf"/>
</dbReference>
<comment type="similarity">
    <text evidence="3 13">Belongs to the cytochrome P450 family.</text>
</comment>
<accession>J3LAB6</accession>
<dbReference type="PROSITE" id="PS00086">
    <property type="entry name" value="CYTOCHROME_P450"/>
    <property type="match status" value="1"/>
</dbReference>
<dbReference type="FunFam" id="1.10.630.10:FF:000126">
    <property type="entry name" value="Predicted protein"/>
    <property type="match status" value="1"/>
</dbReference>
<evidence type="ECO:0000313" key="15">
    <source>
        <dbReference type="EnsemblPlants" id="OB02G15830.1"/>
    </source>
</evidence>
<keyword evidence="11" id="KW-0472">Membrane</keyword>
<dbReference type="GO" id="GO:0004497">
    <property type="term" value="F:monooxygenase activity"/>
    <property type="evidence" value="ECO:0007669"/>
    <property type="project" value="UniProtKB-KW"/>
</dbReference>
<keyword evidence="8 13" id="KW-0560">Oxidoreductase</keyword>
<dbReference type="Gramene" id="OB02G15830.1">
    <property type="protein sequence ID" value="OB02G15830.1"/>
    <property type="gene ID" value="OB02G15830"/>
</dbReference>
<dbReference type="OMA" id="CEISGYH"/>
<dbReference type="GO" id="GO:0016020">
    <property type="term" value="C:membrane"/>
    <property type="evidence" value="ECO:0007669"/>
    <property type="project" value="UniProtKB-SubCell"/>
</dbReference>
<feature type="region of interest" description="Disordered" evidence="14">
    <location>
        <begin position="1"/>
        <end position="22"/>
    </location>
</feature>
<dbReference type="EnsemblPlants" id="OB02G15830.1">
    <property type="protein sequence ID" value="OB02G15830.1"/>
    <property type="gene ID" value="OB02G15830"/>
</dbReference>
<evidence type="ECO:0000256" key="5">
    <source>
        <dbReference type="ARBA" id="ARBA00022692"/>
    </source>
</evidence>
<evidence type="ECO:0000256" key="3">
    <source>
        <dbReference type="ARBA" id="ARBA00010617"/>
    </source>
</evidence>
<comment type="subcellular location">
    <subcellularLocation>
        <location evidence="2">Membrane</location>
        <topology evidence="2">Single-pass membrane protein</topology>
    </subcellularLocation>
</comment>
<name>J3LAB6_ORYBR</name>
<evidence type="ECO:0000256" key="4">
    <source>
        <dbReference type="ARBA" id="ARBA00022617"/>
    </source>
</evidence>
<dbReference type="Proteomes" id="UP000006038">
    <property type="component" value="Unassembled WGS sequence"/>
</dbReference>
<keyword evidence="5" id="KW-0812">Transmembrane</keyword>
<dbReference type="PRINTS" id="PR00463">
    <property type="entry name" value="EP450I"/>
</dbReference>
<reference evidence="15" key="1">
    <citation type="submission" date="2013-04" db="UniProtKB">
        <authorList>
            <consortium name="EnsemblPlants"/>
        </authorList>
    </citation>
    <scope>IDENTIFICATION</scope>
</reference>
<keyword evidence="10 13" id="KW-0503">Monooxygenase</keyword>
<dbReference type="GO" id="GO:0016705">
    <property type="term" value="F:oxidoreductase activity, acting on paired donors, with incorporation or reduction of molecular oxygen"/>
    <property type="evidence" value="ECO:0007669"/>
    <property type="project" value="InterPro"/>
</dbReference>
<dbReference type="STRING" id="4533.J3LAB6"/>
<dbReference type="InterPro" id="IPR002401">
    <property type="entry name" value="Cyt_P450_E_grp-I"/>
</dbReference>
<evidence type="ECO:0000256" key="13">
    <source>
        <dbReference type="RuleBase" id="RU000461"/>
    </source>
</evidence>
<dbReference type="PANTHER" id="PTHR47953:SF19">
    <property type="entry name" value="OS06G0641600 PROTEIN"/>
    <property type="match status" value="1"/>
</dbReference>